<dbReference type="InterPro" id="IPR011047">
    <property type="entry name" value="Quinoprotein_ADH-like_sf"/>
</dbReference>
<evidence type="ECO:0000256" key="1">
    <source>
        <dbReference type="ARBA" id="ARBA00022574"/>
    </source>
</evidence>
<keyword evidence="5" id="KW-1185">Reference proteome</keyword>
<dbReference type="PROSITE" id="PS00678">
    <property type="entry name" value="WD_REPEATS_1"/>
    <property type="match status" value="1"/>
</dbReference>
<reference evidence="4 5" key="1">
    <citation type="submission" date="2017-06" db="EMBL/GenBank/DDBJ databases">
        <title>Genome sequencing of cyanobaciteial culture collection at National Institute for Environmental Studies (NIES).</title>
        <authorList>
            <person name="Hirose Y."/>
            <person name="Shimura Y."/>
            <person name="Fujisawa T."/>
            <person name="Nakamura Y."/>
            <person name="Kawachi M."/>
        </authorList>
    </citation>
    <scope>NUCLEOTIDE SEQUENCE [LARGE SCALE GENOMIC DNA]</scope>
    <source>
        <strain evidence="4 5">NIES-4072</strain>
    </source>
</reference>
<dbReference type="InterPro" id="IPR020472">
    <property type="entry name" value="WD40_PAC1"/>
</dbReference>
<feature type="repeat" description="WD" evidence="3">
    <location>
        <begin position="318"/>
        <end position="359"/>
    </location>
</feature>
<comment type="caution">
    <text evidence="4">The sequence shown here is derived from an EMBL/GenBank/DDBJ whole genome shotgun (WGS) entry which is preliminary data.</text>
</comment>
<dbReference type="Proteomes" id="UP000245124">
    <property type="component" value="Unassembled WGS sequence"/>
</dbReference>
<feature type="repeat" description="WD" evidence="3">
    <location>
        <begin position="241"/>
        <end position="275"/>
    </location>
</feature>
<dbReference type="SUPFAM" id="SSF50998">
    <property type="entry name" value="Quinoprotein alcohol dehydrogenase-like"/>
    <property type="match status" value="1"/>
</dbReference>
<protein>
    <submittedName>
        <fullName evidence="4">WD-40 repeat-containing protein</fullName>
    </submittedName>
</protein>
<dbReference type="PRINTS" id="PR00320">
    <property type="entry name" value="GPROTEINBRPT"/>
</dbReference>
<dbReference type="Gene3D" id="2.130.10.10">
    <property type="entry name" value="YVTN repeat-like/Quinoprotein amine dehydrogenase"/>
    <property type="match status" value="3"/>
</dbReference>
<dbReference type="InterPro" id="IPR015943">
    <property type="entry name" value="WD40/YVTN_repeat-like_dom_sf"/>
</dbReference>
<dbReference type="PROSITE" id="PS50082">
    <property type="entry name" value="WD_REPEATS_2"/>
    <property type="match status" value="5"/>
</dbReference>
<dbReference type="OrthoDB" id="494465at2"/>
<dbReference type="RefSeq" id="WP_146195906.1">
    <property type="nucleotide sequence ID" value="NZ_BDUD01000002.1"/>
</dbReference>
<proteinExistence type="predicted"/>
<keyword evidence="2" id="KW-0677">Repeat</keyword>
<dbReference type="AlphaFoldDB" id="A0A2R5FWA8"/>
<sequence>MRKLSPLGTQNSAPVGSVILGGLEGVKSRLKSVDIEAQTTALKEALNYGEAGLDLVIQAWQYESGKLKWAAYSLLRHREEARVKQSLQEHNPWLNITCLHTLQRNLGTRVIAISPDGKTFVSAGEDINVWDLHTGQLQPISMADFNVNSLAISQDGKTLVTRGGGTRGGYYDDGHMLKVFDLQTGECKKTLDEFAFSVFSLVISPDGKTLACGSQNRGINVWDLQTEQIIRTISGHSNYLVQALAISADGKTLVSGSNDATIKVRNFETGKLIHRFKKHSDGVESVAISPDGQTIVSGSKDKTIKVWKLQTKQLQFTLEGHSDWVNCVAISPDGNTLVSCGSDENIRIWNLQTGECLRILKEHTDWVNCVAISPDGKTLVSGSRDGTIQIWGIKS</sequence>
<dbReference type="PROSITE" id="PS50294">
    <property type="entry name" value="WD_REPEATS_REGION"/>
    <property type="match status" value="3"/>
</dbReference>
<dbReference type="EMBL" id="BDUD01000002">
    <property type="protein sequence ID" value="GBG23000.1"/>
    <property type="molecule type" value="Genomic_DNA"/>
</dbReference>
<accession>A0A2R5FWA8</accession>
<feature type="repeat" description="WD" evidence="3">
    <location>
        <begin position="276"/>
        <end position="317"/>
    </location>
</feature>
<dbReference type="CDD" id="cd00200">
    <property type="entry name" value="WD40"/>
    <property type="match status" value="1"/>
</dbReference>
<evidence type="ECO:0000313" key="4">
    <source>
        <dbReference type="EMBL" id="GBG23000.1"/>
    </source>
</evidence>
<evidence type="ECO:0000313" key="5">
    <source>
        <dbReference type="Proteomes" id="UP000245124"/>
    </source>
</evidence>
<evidence type="ECO:0000256" key="2">
    <source>
        <dbReference type="ARBA" id="ARBA00022737"/>
    </source>
</evidence>
<dbReference type="SMART" id="SM00320">
    <property type="entry name" value="WD40"/>
    <property type="match status" value="6"/>
</dbReference>
<keyword evidence="1 3" id="KW-0853">WD repeat</keyword>
<dbReference type="InterPro" id="IPR001680">
    <property type="entry name" value="WD40_rpt"/>
</dbReference>
<organism evidence="4 5">
    <name type="scientific">Nostoc commune NIES-4072</name>
    <dbReference type="NCBI Taxonomy" id="2005467"/>
    <lineage>
        <taxon>Bacteria</taxon>
        <taxon>Bacillati</taxon>
        <taxon>Cyanobacteriota</taxon>
        <taxon>Cyanophyceae</taxon>
        <taxon>Nostocales</taxon>
        <taxon>Nostocaceae</taxon>
        <taxon>Nostoc</taxon>
    </lineage>
</organism>
<name>A0A2R5FWA8_NOSCO</name>
<evidence type="ECO:0000256" key="3">
    <source>
        <dbReference type="PROSITE-ProRule" id="PRU00221"/>
    </source>
</evidence>
<feature type="repeat" description="WD" evidence="3">
    <location>
        <begin position="360"/>
        <end position="395"/>
    </location>
</feature>
<dbReference type="PANTHER" id="PTHR22847:SF637">
    <property type="entry name" value="WD REPEAT DOMAIN 5B"/>
    <property type="match status" value="1"/>
</dbReference>
<feature type="repeat" description="WD" evidence="3">
    <location>
        <begin position="191"/>
        <end position="232"/>
    </location>
</feature>
<gene>
    <name evidence="4" type="ORF">NIES4072_67120</name>
</gene>
<dbReference type="InterPro" id="IPR019775">
    <property type="entry name" value="WD40_repeat_CS"/>
</dbReference>
<dbReference type="Pfam" id="PF00400">
    <property type="entry name" value="WD40"/>
    <property type="match status" value="5"/>
</dbReference>
<dbReference type="PANTHER" id="PTHR22847">
    <property type="entry name" value="WD40 REPEAT PROTEIN"/>
    <property type="match status" value="1"/>
</dbReference>